<evidence type="ECO:0000259" key="1">
    <source>
        <dbReference type="Pfam" id="PF13280"/>
    </source>
</evidence>
<comment type="caution">
    <text evidence="2">The sequence shown here is derived from an EMBL/GenBank/DDBJ whole genome shotgun (WGS) entry which is preliminary data.</text>
</comment>
<dbReference type="Proteomes" id="UP001299608">
    <property type="component" value="Unassembled WGS sequence"/>
</dbReference>
<evidence type="ECO:0000313" key="2">
    <source>
        <dbReference type="EMBL" id="MCG4747474.1"/>
    </source>
</evidence>
<dbReference type="PANTHER" id="PTHR34580:SF1">
    <property type="entry name" value="PROTEIN PAFC"/>
    <property type="match status" value="1"/>
</dbReference>
<dbReference type="RefSeq" id="WP_227809652.1">
    <property type="nucleotide sequence ID" value="NZ_JAKNGE010000025.1"/>
</dbReference>
<gene>
    <name evidence="2" type="ORF">L0N08_18770</name>
</gene>
<accession>A0AAW5C338</accession>
<reference evidence="2" key="1">
    <citation type="submission" date="2022-01" db="EMBL/GenBank/DDBJ databases">
        <title>Collection of gut derived symbiotic bacterial strains cultured from healthy donors.</title>
        <authorList>
            <person name="Lin H."/>
            <person name="Kohout C."/>
            <person name="Waligurski E."/>
            <person name="Pamer E.G."/>
        </authorList>
    </citation>
    <scope>NUCLEOTIDE SEQUENCE</scope>
    <source>
        <strain evidence="2">DFI.6.55</strain>
    </source>
</reference>
<evidence type="ECO:0000313" key="3">
    <source>
        <dbReference type="Proteomes" id="UP001299608"/>
    </source>
</evidence>
<name>A0AAW5C338_9FIRM</name>
<organism evidence="2 3">
    <name type="scientific">Enterocloster aldenensis</name>
    <dbReference type="NCBI Taxonomy" id="358742"/>
    <lineage>
        <taxon>Bacteria</taxon>
        <taxon>Bacillati</taxon>
        <taxon>Bacillota</taxon>
        <taxon>Clostridia</taxon>
        <taxon>Lachnospirales</taxon>
        <taxon>Lachnospiraceae</taxon>
        <taxon>Enterocloster</taxon>
    </lineage>
</organism>
<dbReference type="EMBL" id="JAKNGE010000025">
    <property type="protein sequence ID" value="MCG4747474.1"/>
    <property type="molecule type" value="Genomic_DNA"/>
</dbReference>
<dbReference type="PANTHER" id="PTHR34580">
    <property type="match status" value="1"/>
</dbReference>
<proteinExistence type="predicted"/>
<dbReference type="InterPro" id="IPR026881">
    <property type="entry name" value="WYL_dom"/>
</dbReference>
<dbReference type="Pfam" id="PF13280">
    <property type="entry name" value="WYL"/>
    <property type="match status" value="1"/>
</dbReference>
<protein>
    <submittedName>
        <fullName evidence="2">WYL domain-containing protein</fullName>
    </submittedName>
</protein>
<dbReference type="InterPro" id="IPR051534">
    <property type="entry name" value="CBASS_pafABC_assoc_protein"/>
</dbReference>
<dbReference type="AlphaFoldDB" id="A0AAW5C338"/>
<sequence length="312" mass="36974">MMKKTDSVLKYGRILDIYERLKKGDVICKDNLASQYMVDTRSIQRDIDDLRNYLSEKAILGEEDCTIEYNRKQKGYILNSSKKSVFSNGQLFAVCKILLESRSMLKEEMFPILDKIVEACMPENEKSRMKSLLANERFHYIEPHHQQRVIDRVWELGQAVSGQQYIEILYSKLGCEEDICRIIKPVGIMFSEFYFYLTAFIEDENHKDDEFPTIYRIDRIKNIKVRQDHFKVLYSNRFEEGEFRKRIQFMYGGKLRRIRFEYSGPSVEAVLDRLPTAVVEKAWEDKYVINAEVYGDGVEMWLRSQGNYLKML</sequence>
<dbReference type="PROSITE" id="PS52050">
    <property type="entry name" value="WYL"/>
    <property type="match status" value="1"/>
</dbReference>
<feature type="domain" description="WYL" evidence="1">
    <location>
        <begin position="156"/>
        <end position="225"/>
    </location>
</feature>